<dbReference type="GO" id="GO:0004185">
    <property type="term" value="F:serine-type carboxypeptidase activity"/>
    <property type="evidence" value="ECO:0007669"/>
    <property type="project" value="UniProtKB-UniRule"/>
</dbReference>
<evidence type="ECO:0000256" key="5">
    <source>
        <dbReference type="ARBA" id="ARBA00022801"/>
    </source>
</evidence>
<dbReference type="Gene3D" id="3.40.50.1820">
    <property type="entry name" value="alpha/beta hydrolase"/>
    <property type="match status" value="1"/>
</dbReference>
<evidence type="ECO:0000256" key="3">
    <source>
        <dbReference type="ARBA" id="ARBA00022670"/>
    </source>
</evidence>
<dbReference type="GO" id="GO:0006508">
    <property type="term" value="P:proteolysis"/>
    <property type="evidence" value="ECO:0007669"/>
    <property type="project" value="UniProtKB-KW"/>
</dbReference>
<comment type="caution">
    <text evidence="8">The sequence shown here is derived from an EMBL/GenBank/DDBJ whole genome shotgun (WGS) entry which is preliminary data.</text>
</comment>
<dbReference type="Proteomes" id="UP001165289">
    <property type="component" value="Unassembled WGS sequence"/>
</dbReference>
<gene>
    <name evidence="8" type="ORF">LOD99_14980</name>
</gene>
<dbReference type="PANTHER" id="PTHR11802:SF113">
    <property type="entry name" value="SERINE CARBOXYPEPTIDASE CTSA-4.1"/>
    <property type="match status" value="1"/>
</dbReference>
<keyword evidence="5 7" id="KW-0378">Hydrolase</keyword>
<accession>A0AAV7KDX2</accession>
<protein>
    <recommendedName>
        <fullName evidence="7">Carboxypeptidase</fullName>
        <ecNumber evidence="7">3.4.16.-</ecNumber>
    </recommendedName>
</protein>
<dbReference type="SUPFAM" id="SSF53474">
    <property type="entry name" value="alpha/beta-Hydrolases"/>
    <property type="match status" value="1"/>
</dbReference>
<dbReference type="PRINTS" id="PR00724">
    <property type="entry name" value="CRBOXYPTASEC"/>
</dbReference>
<dbReference type="InterPro" id="IPR029058">
    <property type="entry name" value="AB_hydrolase_fold"/>
</dbReference>
<evidence type="ECO:0000256" key="4">
    <source>
        <dbReference type="ARBA" id="ARBA00022729"/>
    </source>
</evidence>
<feature type="signal peptide" evidence="7">
    <location>
        <begin position="1"/>
        <end position="22"/>
    </location>
</feature>
<dbReference type="PROSITE" id="PS00131">
    <property type="entry name" value="CARBOXYPEPT_SER_SER"/>
    <property type="match status" value="1"/>
</dbReference>
<evidence type="ECO:0000256" key="2">
    <source>
        <dbReference type="ARBA" id="ARBA00022645"/>
    </source>
</evidence>
<reference evidence="8 9" key="1">
    <citation type="journal article" date="2023" name="BMC Biol.">
        <title>The compact genome of the sponge Oopsacas minuta (Hexactinellida) is lacking key metazoan core genes.</title>
        <authorList>
            <person name="Santini S."/>
            <person name="Schenkelaars Q."/>
            <person name="Jourda C."/>
            <person name="Duchesne M."/>
            <person name="Belahbib H."/>
            <person name="Rocher C."/>
            <person name="Selva M."/>
            <person name="Riesgo A."/>
            <person name="Vervoort M."/>
            <person name="Leys S.P."/>
            <person name="Kodjabachian L."/>
            <person name="Le Bivic A."/>
            <person name="Borchiellini C."/>
            <person name="Claverie J.M."/>
            <person name="Renard E."/>
        </authorList>
    </citation>
    <scope>NUCLEOTIDE SEQUENCE [LARGE SCALE GENOMIC DNA]</scope>
    <source>
        <strain evidence="8">SPO-2</strain>
    </source>
</reference>
<comment type="similarity">
    <text evidence="1 7">Belongs to the peptidase S10 family.</text>
</comment>
<proteinExistence type="inferred from homology"/>
<name>A0AAV7KDX2_9METZ</name>
<dbReference type="EC" id="3.4.16.-" evidence="7"/>
<keyword evidence="3 7" id="KW-0645">Protease</keyword>
<keyword evidence="2 7" id="KW-0121">Carboxypeptidase</keyword>
<evidence type="ECO:0000313" key="8">
    <source>
        <dbReference type="EMBL" id="KAI6659309.1"/>
    </source>
</evidence>
<dbReference type="InterPro" id="IPR001563">
    <property type="entry name" value="Peptidase_S10"/>
</dbReference>
<feature type="chain" id="PRO_5043090978" description="Carboxypeptidase" evidence="7">
    <location>
        <begin position="23"/>
        <end position="447"/>
    </location>
</feature>
<evidence type="ECO:0000256" key="7">
    <source>
        <dbReference type="RuleBase" id="RU361156"/>
    </source>
</evidence>
<keyword evidence="6" id="KW-0325">Glycoprotein</keyword>
<keyword evidence="9" id="KW-1185">Reference proteome</keyword>
<dbReference type="Pfam" id="PF00450">
    <property type="entry name" value="Peptidase_S10"/>
    <property type="match status" value="1"/>
</dbReference>
<keyword evidence="4 7" id="KW-0732">Signal</keyword>
<dbReference type="AlphaFoldDB" id="A0AAV7KDX2"/>
<evidence type="ECO:0000256" key="1">
    <source>
        <dbReference type="ARBA" id="ARBA00009431"/>
    </source>
</evidence>
<sequence length="447" mass="50294">MKLLIALALITLVSIYCDKTEAIINSYPWPGNVTQHTGYIVVNKTHGNNFFYWFFESRSKPSQDPLILWLTGGPGCSSSLALLAENGPFVMRNGAKQPVLNQYGWNSFANLLYVDQPVGTGFSYTNNPLGIETNEKTIARELTVFLEEFYQKFPKYASLPLFIIGESYAGHYVPAFSAYILQNSQIVTKNLKGIGIGNGWVDPKQQYPAYTEFMHDLGYITNAEYTVFNIAKDACLALIDAGSLVEAMDACSLYMEAVLKAAELHEKRSMNVYDVRIPCGSPPLCYDFSNVDAFLNSADVQAALGVNRSWTECNMGVHIALLGDWMKEFETSVALTLKKGVRVLVYSGKDDFICNYKGGLAWTGDMEWSGKAQFNAKSFTDWVFDGKKVAEYKTYSNFTFMEVENAGHMVPMDQPEVSLEMIRLFIKDKPFVEDIKRYKSLQYLNLF</sequence>
<organism evidence="8 9">
    <name type="scientific">Oopsacas minuta</name>
    <dbReference type="NCBI Taxonomy" id="111878"/>
    <lineage>
        <taxon>Eukaryota</taxon>
        <taxon>Metazoa</taxon>
        <taxon>Porifera</taxon>
        <taxon>Hexactinellida</taxon>
        <taxon>Hexasterophora</taxon>
        <taxon>Lyssacinosida</taxon>
        <taxon>Leucopsacidae</taxon>
        <taxon>Oopsacas</taxon>
    </lineage>
</organism>
<dbReference type="EMBL" id="JAKMXF010000066">
    <property type="protein sequence ID" value="KAI6659309.1"/>
    <property type="molecule type" value="Genomic_DNA"/>
</dbReference>
<dbReference type="InterPro" id="IPR018202">
    <property type="entry name" value="Ser_caboxypep_ser_AS"/>
</dbReference>
<evidence type="ECO:0000313" key="9">
    <source>
        <dbReference type="Proteomes" id="UP001165289"/>
    </source>
</evidence>
<dbReference type="PANTHER" id="PTHR11802">
    <property type="entry name" value="SERINE PROTEASE FAMILY S10 SERINE CARBOXYPEPTIDASE"/>
    <property type="match status" value="1"/>
</dbReference>
<evidence type="ECO:0000256" key="6">
    <source>
        <dbReference type="ARBA" id="ARBA00023180"/>
    </source>
</evidence>